<name>A0ABW4MVR6_9CAUL</name>
<sequence length="876" mass="93932">MKAIHLLAGAAVAALAQAAPAWAQDSAVEEVVVTGSRIRGVETVGSNVVSLGAEEIARQPSATVHDLLKQVPQIQGFGYDPSSAVVSGTSGTNTTRGSALNLRGLGPQATLVLLDGRRLPASGVNGTYIDPTSIPAIALDRIEVVADGASAVYGSDAVAGVVNFIVRKNFTGARTQVRLGWADGYETRQFGQLFGHDWGSGHAMIALEHSQNTNLNGAERDYVRSDLRPFGGRDFRGTQCSPGNILVGSTPYAIPAGGVTPATAGQLVAGTRNRCETFRLGDILPEQERNSVVLYAEQNLTESVSVFLEGLYTKRDYVANAIQQGSSSVVATLSVPRTNPFFVAPPGTNPTSVNVEHFFGPELGVLRQHGYFRTTHLAGGFRFELPGEWSGDLTGFYGRTDEAQDTQRILPAALTAALNSTDPATAFNPFGGPNRPEVLAAINSGVFNPYARNTLAGAEVQANGPVWELPGGLMRLAVGAEYVNYGLGAGSRQGDAANPSRLFLYTSRYQKAAFAELFVPIFGDANAAPGLRRLDLSLAYRWDDYSDVGSTSNPKVGVTWSPIEGLLLKGTYGTSFRAPLLQDLQLLRGGAALIVSTVPDPLSPTGTSTGLAVNAGNPNLTPEEATNWAFTFDYQPPAVPGLRLSATWFSIDYDNQVSNPPRGSQTLLDPNYQFLVTRNPTEAQIQAWLAQGLRINGIRPPVVAWLQNAQTQNLGGTKVRGVDFDASYRWDTELGEFNVGVNGSYTHTFKVKITPVAPELEQVGAINFPLRLRSRVFAGWNRGPMTAQVTWNHADDYKNPLTSPTQKIDDFDTVDVHLGYEFEDTGRRWLDGLSISLDAQNLFDADPPFVDLEGGWDPGQASAVGRFVAVTLAKTW</sequence>
<dbReference type="PROSITE" id="PS52016">
    <property type="entry name" value="TONB_DEPENDENT_REC_3"/>
    <property type="match status" value="1"/>
</dbReference>
<dbReference type="PANTHER" id="PTHR47234:SF2">
    <property type="entry name" value="TONB-DEPENDENT RECEPTOR"/>
    <property type="match status" value="1"/>
</dbReference>
<dbReference type="InterPro" id="IPR012910">
    <property type="entry name" value="Plug_dom"/>
</dbReference>
<comment type="caution">
    <text evidence="13">The sequence shown here is derived from an EMBL/GenBank/DDBJ whole genome shotgun (WGS) entry which is preliminary data.</text>
</comment>
<accession>A0ABW4MVR6</accession>
<comment type="similarity">
    <text evidence="8 9">Belongs to the TonB-dependent receptor family.</text>
</comment>
<evidence type="ECO:0000256" key="2">
    <source>
        <dbReference type="ARBA" id="ARBA00022448"/>
    </source>
</evidence>
<evidence type="ECO:0000256" key="1">
    <source>
        <dbReference type="ARBA" id="ARBA00004571"/>
    </source>
</evidence>
<keyword evidence="7 8" id="KW-0998">Cell outer membrane</keyword>
<proteinExistence type="inferred from homology"/>
<dbReference type="InterPro" id="IPR036942">
    <property type="entry name" value="Beta-barrel_TonB_sf"/>
</dbReference>
<reference evidence="14" key="1">
    <citation type="journal article" date="2019" name="Int. J. Syst. Evol. Microbiol.">
        <title>The Global Catalogue of Microorganisms (GCM) 10K type strain sequencing project: providing services to taxonomists for standard genome sequencing and annotation.</title>
        <authorList>
            <consortium name="The Broad Institute Genomics Platform"/>
            <consortium name="The Broad Institute Genome Sequencing Center for Infectious Disease"/>
            <person name="Wu L."/>
            <person name="Ma J."/>
        </authorList>
    </citation>
    <scope>NUCLEOTIDE SEQUENCE [LARGE SCALE GENOMIC DNA]</scope>
    <source>
        <strain evidence="14">DFY28</strain>
    </source>
</reference>
<dbReference type="InterPro" id="IPR039426">
    <property type="entry name" value="TonB-dep_rcpt-like"/>
</dbReference>
<protein>
    <submittedName>
        <fullName evidence="13">TonB-dependent receptor</fullName>
    </submittedName>
</protein>
<dbReference type="Pfam" id="PF00593">
    <property type="entry name" value="TonB_dep_Rec_b-barrel"/>
    <property type="match status" value="1"/>
</dbReference>
<organism evidence="13 14">
    <name type="scientific">Phenylobacterium terrae</name>
    <dbReference type="NCBI Taxonomy" id="2665495"/>
    <lineage>
        <taxon>Bacteria</taxon>
        <taxon>Pseudomonadati</taxon>
        <taxon>Pseudomonadota</taxon>
        <taxon>Alphaproteobacteria</taxon>
        <taxon>Caulobacterales</taxon>
        <taxon>Caulobacteraceae</taxon>
        <taxon>Phenylobacterium</taxon>
    </lineage>
</organism>
<dbReference type="Gene3D" id="2.170.130.10">
    <property type="entry name" value="TonB-dependent receptor, plug domain"/>
    <property type="match status" value="1"/>
</dbReference>
<evidence type="ECO:0000313" key="14">
    <source>
        <dbReference type="Proteomes" id="UP001597237"/>
    </source>
</evidence>
<feature type="chain" id="PRO_5045419060" evidence="10">
    <location>
        <begin position="24"/>
        <end position="876"/>
    </location>
</feature>
<evidence type="ECO:0000256" key="7">
    <source>
        <dbReference type="ARBA" id="ARBA00023237"/>
    </source>
</evidence>
<dbReference type="RefSeq" id="WP_377281306.1">
    <property type="nucleotide sequence ID" value="NZ_JBHRSI010000003.1"/>
</dbReference>
<dbReference type="InterPro" id="IPR037066">
    <property type="entry name" value="Plug_dom_sf"/>
</dbReference>
<keyword evidence="13" id="KW-0675">Receptor</keyword>
<comment type="subcellular location">
    <subcellularLocation>
        <location evidence="1 8">Cell outer membrane</location>
        <topology evidence="1 8">Multi-pass membrane protein</topology>
    </subcellularLocation>
</comment>
<dbReference type="CDD" id="cd01347">
    <property type="entry name" value="ligand_gated_channel"/>
    <property type="match status" value="1"/>
</dbReference>
<keyword evidence="4 8" id="KW-0812">Transmembrane</keyword>
<evidence type="ECO:0000256" key="10">
    <source>
        <dbReference type="SAM" id="SignalP"/>
    </source>
</evidence>
<evidence type="ECO:0000256" key="6">
    <source>
        <dbReference type="ARBA" id="ARBA00023136"/>
    </source>
</evidence>
<evidence type="ECO:0000256" key="8">
    <source>
        <dbReference type="PROSITE-ProRule" id="PRU01360"/>
    </source>
</evidence>
<evidence type="ECO:0000259" key="12">
    <source>
        <dbReference type="Pfam" id="PF07715"/>
    </source>
</evidence>
<evidence type="ECO:0000256" key="9">
    <source>
        <dbReference type="RuleBase" id="RU003357"/>
    </source>
</evidence>
<feature type="domain" description="TonB-dependent receptor-like beta-barrel" evidence="11">
    <location>
        <begin position="367"/>
        <end position="842"/>
    </location>
</feature>
<gene>
    <name evidence="13" type="ORF">ACFSC0_00510</name>
</gene>
<evidence type="ECO:0000256" key="3">
    <source>
        <dbReference type="ARBA" id="ARBA00022452"/>
    </source>
</evidence>
<dbReference type="Gene3D" id="2.40.170.20">
    <property type="entry name" value="TonB-dependent receptor, beta-barrel domain"/>
    <property type="match status" value="1"/>
</dbReference>
<keyword evidence="2 8" id="KW-0813">Transport</keyword>
<feature type="signal peptide" evidence="10">
    <location>
        <begin position="1"/>
        <end position="23"/>
    </location>
</feature>
<dbReference type="PANTHER" id="PTHR47234">
    <property type="match status" value="1"/>
</dbReference>
<dbReference type="SUPFAM" id="SSF56935">
    <property type="entry name" value="Porins"/>
    <property type="match status" value="1"/>
</dbReference>
<evidence type="ECO:0000256" key="5">
    <source>
        <dbReference type="ARBA" id="ARBA00023077"/>
    </source>
</evidence>
<evidence type="ECO:0000256" key="4">
    <source>
        <dbReference type="ARBA" id="ARBA00022692"/>
    </source>
</evidence>
<keyword evidence="14" id="KW-1185">Reference proteome</keyword>
<dbReference type="Pfam" id="PF07715">
    <property type="entry name" value="Plug"/>
    <property type="match status" value="1"/>
</dbReference>
<dbReference type="Proteomes" id="UP001597237">
    <property type="component" value="Unassembled WGS sequence"/>
</dbReference>
<evidence type="ECO:0000259" key="11">
    <source>
        <dbReference type="Pfam" id="PF00593"/>
    </source>
</evidence>
<dbReference type="EMBL" id="JBHUEY010000001">
    <property type="protein sequence ID" value="MFD1781861.1"/>
    <property type="molecule type" value="Genomic_DNA"/>
</dbReference>
<dbReference type="InterPro" id="IPR000531">
    <property type="entry name" value="Beta-barrel_TonB"/>
</dbReference>
<evidence type="ECO:0000313" key="13">
    <source>
        <dbReference type="EMBL" id="MFD1781861.1"/>
    </source>
</evidence>
<keyword evidence="3 8" id="KW-1134">Transmembrane beta strand</keyword>
<keyword evidence="5 9" id="KW-0798">TonB box</keyword>
<feature type="domain" description="TonB-dependent receptor plug" evidence="12">
    <location>
        <begin position="43"/>
        <end position="161"/>
    </location>
</feature>
<keyword evidence="10" id="KW-0732">Signal</keyword>
<keyword evidence="6 8" id="KW-0472">Membrane</keyword>